<evidence type="ECO:0000256" key="1">
    <source>
        <dbReference type="SAM" id="MobiDB-lite"/>
    </source>
</evidence>
<comment type="caution">
    <text evidence="2">The sequence shown here is derived from an EMBL/GenBank/DDBJ whole genome shotgun (WGS) entry which is preliminary data.</text>
</comment>
<evidence type="ECO:0000313" key="2">
    <source>
        <dbReference type="EMBL" id="CAF1098811.1"/>
    </source>
</evidence>
<feature type="region of interest" description="Disordered" evidence="1">
    <location>
        <begin position="84"/>
        <end position="109"/>
    </location>
</feature>
<feature type="compositionally biased region" description="Acidic residues" evidence="1">
    <location>
        <begin position="556"/>
        <end position="569"/>
    </location>
</feature>
<name>A0A814NVZ8_ADIRI</name>
<feature type="region of interest" description="Disordered" evidence="1">
    <location>
        <begin position="1"/>
        <end position="33"/>
    </location>
</feature>
<dbReference type="AlphaFoldDB" id="A0A814NVZ8"/>
<feature type="region of interest" description="Disordered" evidence="1">
    <location>
        <begin position="291"/>
        <end position="323"/>
    </location>
</feature>
<protein>
    <submittedName>
        <fullName evidence="2">Uncharacterized protein</fullName>
    </submittedName>
</protein>
<feature type="region of interest" description="Disordered" evidence="1">
    <location>
        <begin position="222"/>
        <end position="256"/>
    </location>
</feature>
<sequence length="720" mass="79748">MSVLVPSLINNHHHHHPHSSYYSNSSPRRMHGNISQTKQNRLSVNKIHENEQTNDQVPHGVVNSMKQRFLDKVNESLLLNHASSNGRHTLSKPSSSNENLLQTKPTYSSLRHTARLSRSQDNLANHHTISSIPGQFLNNEQLTLYLQPKQDVIIVETTATTTEESSHADDANIEKQISGQKGSTHKQPYTDIHEDETPKPGTVTTVKNMFERQIRLSRYDGDKLFNTSTPGGSRMGSQHREHSTPTRSRSISPNDATLRQRRATISAPVALLTSTTLSVPVPASYPDLVISHTPPTDTNKNSPEQGHHETVHQASTKDKKVLTSTRNLPVQEQIPLTVVISDGNSTNSTEQHRPNLLLPSTPSSEIVDSQPLDFKSRLALFNRTNTQKSNEHSTPVKKPPIHSHPSSVNTVSKPIVHQPARVVNEERNDVHLVVNSNPLLISISRAVINTAKAVTFFGGNRVNGHTKSSLPSYILPPPPSSSSTSQVKAKHDQSSTLSSADVLRAPDIVGGNVKLNKSSIFSGTKKDARVQFVDNVDTFEYPSYEFVIAELGSTVSDDENDAHDDDDESNGSIGDSNIVHNHISSKVNDKQEQAHTKIDSYTNDDELERLARINAKFNTSNFEEKSMKPKGTLHTFRPTHLDQYELGTQHGSYSTSKSSDILPPTHSYTILARQKLVSSSDISTKALSNHSILKYPQKPMFDMANNVQWSSMSTTTDLLF</sequence>
<feature type="region of interest" description="Disordered" evidence="1">
    <location>
        <begin position="344"/>
        <end position="364"/>
    </location>
</feature>
<feature type="region of interest" description="Disordered" evidence="1">
    <location>
        <begin position="383"/>
        <end position="411"/>
    </location>
</feature>
<reference evidence="2" key="1">
    <citation type="submission" date="2021-02" db="EMBL/GenBank/DDBJ databases">
        <authorList>
            <person name="Nowell W R."/>
        </authorList>
    </citation>
    <scope>NUCLEOTIDE SEQUENCE</scope>
</reference>
<feature type="region of interest" description="Disordered" evidence="1">
    <location>
        <begin position="468"/>
        <end position="499"/>
    </location>
</feature>
<proteinExistence type="predicted"/>
<keyword evidence="3" id="KW-1185">Reference proteome</keyword>
<accession>A0A814NVZ8</accession>
<feature type="compositionally biased region" description="Polar residues" evidence="1">
    <location>
        <begin position="245"/>
        <end position="256"/>
    </location>
</feature>
<feature type="compositionally biased region" description="Polar residues" evidence="1">
    <location>
        <begin position="293"/>
        <end position="304"/>
    </location>
</feature>
<feature type="compositionally biased region" description="Polar residues" evidence="1">
    <location>
        <begin position="177"/>
        <end position="187"/>
    </location>
</feature>
<dbReference type="Proteomes" id="UP000663828">
    <property type="component" value="Unassembled WGS sequence"/>
</dbReference>
<feature type="region of interest" description="Disordered" evidence="1">
    <location>
        <begin position="555"/>
        <end position="578"/>
    </location>
</feature>
<organism evidence="2 3">
    <name type="scientific">Adineta ricciae</name>
    <name type="common">Rotifer</name>
    <dbReference type="NCBI Taxonomy" id="249248"/>
    <lineage>
        <taxon>Eukaryota</taxon>
        <taxon>Metazoa</taxon>
        <taxon>Spiralia</taxon>
        <taxon>Gnathifera</taxon>
        <taxon>Rotifera</taxon>
        <taxon>Eurotatoria</taxon>
        <taxon>Bdelloidea</taxon>
        <taxon>Adinetida</taxon>
        <taxon>Adinetidae</taxon>
        <taxon>Adineta</taxon>
    </lineage>
</organism>
<gene>
    <name evidence="2" type="ORF">XAT740_LOCUS18239</name>
</gene>
<feature type="region of interest" description="Disordered" evidence="1">
    <location>
        <begin position="177"/>
        <end position="203"/>
    </location>
</feature>
<feature type="compositionally biased region" description="Basic and acidic residues" evidence="1">
    <location>
        <begin position="305"/>
        <end position="321"/>
    </location>
</feature>
<dbReference type="EMBL" id="CAJNOR010001212">
    <property type="protein sequence ID" value="CAF1098811.1"/>
    <property type="molecule type" value="Genomic_DNA"/>
</dbReference>
<evidence type="ECO:0000313" key="3">
    <source>
        <dbReference type="Proteomes" id="UP000663828"/>
    </source>
</evidence>